<protein>
    <submittedName>
        <fullName evidence="7">DNA methyltransferase</fullName>
    </submittedName>
</protein>
<dbReference type="EMBL" id="JAQMUH010000127">
    <property type="protein sequence ID" value="MDB9540240.1"/>
    <property type="molecule type" value="Genomic_DNA"/>
</dbReference>
<evidence type="ECO:0000256" key="2">
    <source>
        <dbReference type="ARBA" id="ARBA00022603"/>
    </source>
</evidence>
<name>A0ABT5ASE3_9CYAN</name>
<dbReference type="Pfam" id="PF01555">
    <property type="entry name" value="N6_N4_Mtase"/>
    <property type="match status" value="1"/>
</dbReference>
<organism evidence="7 8">
    <name type="scientific">Anabaenopsis arnoldii</name>
    <dbReference type="NCBI Taxonomy" id="2152938"/>
    <lineage>
        <taxon>Bacteria</taxon>
        <taxon>Bacillati</taxon>
        <taxon>Cyanobacteriota</taxon>
        <taxon>Cyanophyceae</taxon>
        <taxon>Nostocales</taxon>
        <taxon>Nodulariaceae</taxon>
        <taxon>Anabaenopsis</taxon>
    </lineage>
</organism>
<dbReference type="PRINTS" id="PR00506">
    <property type="entry name" value="D21N6MTFRASE"/>
</dbReference>
<dbReference type="RefSeq" id="WP_271733427.1">
    <property type="nucleotide sequence ID" value="NZ_JANQDP010000132.1"/>
</dbReference>
<evidence type="ECO:0000256" key="4">
    <source>
        <dbReference type="ARBA" id="ARBA00022691"/>
    </source>
</evidence>
<dbReference type="InterPro" id="IPR029063">
    <property type="entry name" value="SAM-dependent_MTases_sf"/>
</dbReference>
<keyword evidence="8" id="KW-1185">Reference proteome</keyword>
<dbReference type="Gene3D" id="3.40.50.150">
    <property type="entry name" value="Vaccinia Virus protein VP39"/>
    <property type="match status" value="1"/>
</dbReference>
<dbReference type="InterPro" id="IPR002941">
    <property type="entry name" value="DNA_methylase_N4/N6"/>
</dbReference>
<proteinExistence type="inferred from homology"/>
<gene>
    <name evidence="7" type="ORF">PN457_11305</name>
</gene>
<dbReference type="InterPro" id="IPR002052">
    <property type="entry name" value="DNA_methylase_N6_adenine_CS"/>
</dbReference>
<feature type="domain" description="DNA methylase N-4/N-6" evidence="6">
    <location>
        <begin position="225"/>
        <end position="539"/>
    </location>
</feature>
<evidence type="ECO:0000313" key="8">
    <source>
        <dbReference type="Proteomes" id="UP001212499"/>
    </source>
</evidence>
<dbReference type="InterPro" id="IPR002295">
    <property type="entry name" value="N4/N6-MTase_EcoPI_Mod-like"/>
</dbReference>
<evidence type="ECO:0000256" key="3">
    <source>
        <dbReference type="ARBA" id="ARBA00022679"/>
    </source>
</evidence>
<evidence type="ECO:0000313" key="7">
    <source>
        <dbReference type="EMBL" id="MDB9540240.1"/>
    </source>
</evidence>
<keyword evidence="3" id="KW-0808">Transferase</keyword>
<dbReference type="Proteomes" id="UP001212499">
    <property type="component" value="Unassembled WGS sequence"/>
</dbReference>
<feature type="compositionally biased region" description="Basic and acidic residues" evidence="5">
    <location>
        <begin position="9"/>
        <end position="34"/>
    </location>
</feature>
<dbReference type="PANTHER" id="PTHR13370:SF16">
    <property type="entry name" value="SITE-SPECIFIC DNA-METHYLTRANSFERASE (ADENINE-SPECIFIC)"/>
    <property type="match status" value="1"/>
</dbReference>
<dbReference type="PANTHER" id="PTHR13370">
    <property type="entry name" value="RNA METHYLASE-RELATED"/>
    <property type="match status" value="1"/>
</dbReference>
<evidence type="ECO:0000259" key="6">
    <source>
        <dbReference type="Pfam" id="PF01555"/>
    </source>
</evidence>
<comment type="similarity">
    <text evidence="1">Belongs to the N(4)/N(6)-methyltransferase family.</text>
</comment>
<evidence type="ECO:0000256" key="1">
    <source>
        <dbReference type="ARBA" id="ARBA00006594"/>
    </source>
</evidence>
<keyword evidence="2 7" id="KW-0489">Methyltransferase</keyword>
<reference evidence="7 8" key="1">
    <citation type="submission" date="2023-01" db="EMBL/GenBank/DDBJ databases">
        <title>Genomes from the Australian National Cyanobacteria Reference Collection.</title>
        <authorList>
            <person name="Willis A."/>
            <person name="Lee E.M.F."/>
        </authorList>
    </citation>
    <scope>NUCLEOTIDE SEQUENCE [LARGE SCALE GENOMIC DNA]</scope>
    <source>
        <strain evidence="7 8">CS-1033</strain>
    </source>
</reference>
<comment type="caution">
    <text evidence="7">The sequence shown here is derived from an EMBL/GenBank/DDBJ whole genome shotgun (WGS) entry which is preliminary data.</text>
</comment>
<dbReference type="GO" id="GO:0008168">
    <property type="term" value="F:methyltransferase activity"/>
    <property type="evidence" value="ECO:0007669"/>
    <property type="project" value="UniProtKB-KW"/>
</dbReference>
<sequence length="905" mass="103047">MPKQQQSGKSKEAKTYAHSHEHPLRPDIGTESHFQKKKPPVTYRYDSSLSPSLEWDDNPTREQAEAEINTISNYLTELSVQLEKLNHIESSLDPEGKKTVKEIKEQLTQQLYKAQESLDKLKSMSQPFLNWTGKAERLSFDVPTLPLFIHERISTRAIIETLRTHKIGTNNLPLFDLFSDPQWSITDQILKAYEYQGDWVNRMILGDSLIVMNSLLQYEGLGGQVQMIYMDPPYGIKFGSNFQPFVRKRDVKHNDDDDFTREPEMVQAYRDTWELGLHSYLTYLRDRLLLARELLTDSGSIFVQISDENVHHVRELMDEVFGRENFVSLITFKTGSGFTSKYLKTTCDYLLWYSKDSNNTKFKRIFFNKPSGSDTYFDKCELPDGSVIDIKKNMIIPDKAKLLTYRPLVSGAFSQSTTFDYEFNGKNYHPGKNRCWKTTQKGLDNLAREKRIYASENTLKFVVYHSDFPLEEISHVWDDTMELIGKNYVVQTTTKTIQRCLLMTTDPGDLVLDPTCGSGTTAYVAEQWGRRWITCDVSRVPLALARQRLLTATFPWYQLQDGNSPAGGFIYKRKRNSKGEEIGGIVPHITLKSIANNEPPQEEILVDRPEEDKNTVRVSSPFTIEGTIPPPADMEDQGVPATEAGETNTTASFTDRMLEVLRRSPKLHLPDNKTVTFTSVRQPARSQNLSAEAMVDDKPVAFLFGPENGAISERAVFESAKEAQLKNYIHFYVIGFAITPNARQLVENCQAAIGIPATYIQATPDLLMGDLLKNMRSSQIFSVCGLPEIEITQNQEGKYQVELLGLDVFDPVTMDVDHRQGKNIPAWFLDTNYNGLCFYVRQAFFPRTSAWDSIKKGLKGSYEDSVWEHLAGTTSAPFADGEHKQIAVKVIDDRGNELLVVRELK</sequence>
<dbReference type="SUPFAM" id="SSF53335">
    <property type="entry name" value="S-adenosyl-L-methionine-dependent methyltransferases"/>
    <property type="match status" value="1"/>
</dbReference>
<keyword evidence="4" id="KW-0949">S-adenosyl-L-methionine</keyword>
<accession>A0ABT5ASE3</accession>
<feature type="region of interest" description="Disordered" evidence="5">
    <location>
        <begin position="1"/>
        <end position="61"/>
    </location>
</feature>
<dbReference type="GO" id="GO:0032259">
    <property type="term" value="P:methylation"/>
    <property type="evidence" value="ECO:0007669"/>
    <property type="project" value="UniProtKB-KW"/>
</dbReference>
<dbReference type="PROSITE" id="PS00092">
    <property type="entry name" value="N6_MTASE"/>
    <property type="match status" value="1"/>
</dbReference>
<evidence type="ECO:0000256" key="5">
    <source>
        <dbReference type="SAM" id="MobiDB-lite"/>
    </source>
</evidence>